<dbReference type="EMBL" id="MHRJ01000010">
    <property type="protein sequence ID" value="OHA23325.1"/>
    <property type="molecule type" value="Genomic_DNA"/>
</dbReference>
<dbReference type="Proteomes" id="UP000176493">
    <property type="component" value="Unassembled WGS sequence"/>
</dbReference>
<dbReference type="InterPro" id="IPR021109">
    <property type="entry name" value="Peptidase_aspartic_dom_sf"/>
</dbReference>
<evidence type="ECO:0000313" key="1">
    <source>
        <dbReference type="EMBL" id="OHA23325.1"/>
    </source>
</evidence>
<accession>A0A1G2MHE9</accession>
<name>A0A1G2MHE9_9BACT</name>
<reference evidence="1 2" key="1">
    <citation type="journal article" date="2016" name="Nat. Commun.">
        <title>Thousands of microbial genomes shed light on interconnected biogeochemical processes in an aquifer system.</title>
        <authorList>
            <person name="Anantharaman K."/>
            <person name="Brown C.T."/>
            <person name="Hug L.A."/>
            <person name="Sharon I."/>
            <person name="Castelle C.J."/>
            <person name="Probst A.J."/>
            <person name="Thomas B.C."/>
            <person name="Singh A."/>
            <person name="Wilkins M.J."/>
            <person name="Karaoz U."/>
            <person name="Brodie E.L."/>
            <person name="Williams K.H."/>
            <person name="Hubbard S.S."/>
            <person name="Banfield J.F."/>
        </authorList>
    </citation>
    <scope>NUCLEOTIDE SEQUENCE [LARGE SCALE GENOMIC DNA]</scope>
</reference>
<dbReference type="GO" id="GO:0004190">
    <property type="term" value="F:aspartic-type endopeptidase activity"/>
    <property type="evidence" value="ECO:0007669"/>
    <property type="project" value="InterPro"/>
</dbReference>
<dbReference type="InterPro" id="IPR001969">
    <property type="entry name" value="Aspartic_peptidase_AS"/>
</dbReference>
<dbReference type="Gene3D" id="2.40.70.10">
    <property type="entry name" value="Acid Proteases"/>
    <property type="match status" value="1"/>
</dbReference>
<dbReference type="AlphaFoldDB" id="A0A1G2MHE9"/>
<dbReference type="Pfam" id="PF13650">
    <property type="entry name" value="Asp_protease_2"/>
    <property type="match status" value="1"/>
</dbReference>
<evidence type="ECO:0000313" key="2">
    <source>
        <dbReference type="Proteomes" id="UP000176493"/>
    </source>
</evidence>
<dbReference type="SUPFAM" id="SSF50630">
    <property type="entry name" value="Acid proteases"/>
    <property type="match status" value="1"/>
</dbReference>
<gene>
    <name evidence="1" type="ORF">A2W52_04085</name>
</gene>
<organism evidence="1 2">
    <name type="scientific">Candidatus Taylorbacteria bacterium RIFCSPHIGHO2_02_49_25</name>
    <dbReference type="NCBI Taxonomy" id="1802305"/>
    <lineage>
        <taxon>Bacteria</taxon>
        <taxon>Candidatus Tayloriibacteriota</taxon>
    </lineage>
</organism>
<dbReference type="PROSITE" id="PS00141">
    <property type="entry name" value="ASP_PROTEASE"/>
    <property type="match status" value="1"/>
</dbReference>
<dbReference type="GO" id="GO:0006508">
    <property type="term" value="P:proteolysis"/>
    <property type="evidence" value="ECO:0007669"/>
    <property type="project" value="InterPro"/>
</dbReference>
<comment type="caution">
    <text evidence="1">The sequence shown here is derived from an EMBL/GenBank/DDBJ whole genome shotgun (WGS) entry which is preliminary data.</text>
</comment>
<evidence type="ECO:0008006" key="3">
    <source>
        <dbReference type="Google" id="ProtNLM"/>
    </source>
</evidence>
<sequence length="130" mass="14436">MKFKYTRYGQGIFRPVIPIEVIGRQAVPYEVLVDSGADISIFDAEIGTLAGIDVQAGEPSTLVGATGVEEIFYLHTVDLLIGDVKFRTTVGFLPNMTRNGYGVVGQRGFFDKFIVKFDLLKEEVELKNRT</sequence>
<proteinExistence type="predicted"/>
<protein>
    <recommendedName>
        <fullName evidence="3">Peptidase A2 domain-containing protein</fullName>
    </recommendedName>
</protein>